<dbReference type="PANTHER" id="PTHR38682:SF1">
    <property type="entry name" value="V-TYPE ATP SYNTHASE SUBUNIT C"/>
    <property type="match status" value="1"/>
</dbReference>
<sequence>MIKGSEDIRYSFPIGVIRVWETKLLTKSHYDRLLALPNEREIIPSLHDTIYGQYRDLPFEEILERVLERAFNLLVRFCVDPEVIDLLLLPKKIHNLKVELKGRIRECDYRDLLYDVEGTVEGTEDVLARFLETKDPFLLEAGLDRIELERSIALSHRFPFLTNYYLMKADLYNLSSIIRLKRLGLGRRTGLAVLIPTTTFDPERLAGLLDQDLDAIRSFFLRIPYHDIVIQGLDYLEKKNSFLRLERLIDEELLRYMKMARRFVFGIEPLFSYYSFLEAEVIRLRRIYIGKLHRLPVEEIRESLPEVY</sequence>
<keyword evidence="1" id="KW-0813">Transport</keyword>
<dbReference type="AlphaFoldDB" id="A0A660SD93"/>
<reference evidence="3 4" key="1">
    <citation type="submission" date="2018-06" db="EMBL/GenBank/DDBJ databases">
        <title>Extensive metabolic versatility and redundancy in microbially diverse, dynamic hydrothermal sediments.</title>
        <authorList>
            <person name="Dombrowski N."/>
            <person name="Teske A."/>
            <person name="Baker B.J."/>
        </authorList>
    </citation>
    <scope>NUCLEOTIDE SEQUENCE [LARGE SCALE GENOMIC DNA]</scope>
    <source>
        <strain evidence="3">B36_G15</strain>
    </source>
</reference>
<dbReference type="PANTHER" id="PTHR38682">
    <property type="entry name" value="V-TYPE ATP SYNTHASE SUBUNIT C"/>
    <property type="match status" value="1"/>
</dbReference>
<dbReference type="Gene3D" id="1.10.132.50">
    <property type="entry name" value="ATP synthase (C/AC39) subunit, domain 3"/>
    <property type="match status" value="2"/>
</dbReference>
<gene>
    <name evidence="3" type="ORF">DRP53_09985</name>
</gene>
<protein>
    <recommendedName>
        <fullName evidence="5">V-type ATP synthase subunit C</fullName>
    </recommendedName>
</protein>
<dbReference type="Proteomes" id="UP000268469">
    <property type="component" value="Unassembled WGS sequence"/>
</dbReference>
<organism evidence="3 4">
    <name type="scientific">candidate division WOR-3 bacterium</name>
    <dbReference type="NCBI Taxonomy" id="2052148"/>
    <lineage>
        <taxon>Bacteria</taxon>
        <taxon>Bacteria division WOR-3</taxon>
    </lineage>
</organism>
<evidence type="ECO:0000313" key="3">
    <source>
        <dbReference type="EMBL" id="RKX68785.1"/>
    </source>
</evidence>
<evidence type="ECO:0000256" key="1">
    <source>
        <dbReference type="ARBA" id="ARBA00022448"/>
    </source>
</evidence>
<dbReference type="Pfam" id="PF01992">
    <property type="entry name" value="vATP-synt_AC39"/>
    <property type="match status" value="1"/>
</dbReference>
<dbReference type="InterPro" id="IPR002843">
    <property type="entry name" value="ATPase_V0-cplx_csu/dsu"/>
</dbReference>
<dbReference type="InterPro" id="IPR044911">
    <property type="entry name" value="V-type_ATPase_csu/dsu_dom_3"/>
</dbReference>
<name>A0A660SD93_UNCW3</name>
<proteinExistence type="predicted"/>
<comment type="caution">
    <text evidence="3">The sequence shown here is derived from an EMBL/GenBank/DDBJ whole genome shotgun (WGS) entry which is preliminary data.</text>
</comment>
<dbReference type="EMBL" id="QNBE01000130">
    <property type="protein sequence ID" value="RKX68785.1"/>
    <property type="molecule type" value="Genomic_DNA"/>
</dbReference>
<dbReference type="SUPFAM" id="SSF103486">
    <property type="entry name" value="V-type ATP synthase subunit C"/>
    <property type="match status" value="1"/>
</dbReference>
<evidence type="ECO:0008006" key="5">
    <source>
        <dbReference type="Google" id="ProtNLM"/>
    </source>
</evidence>
<dbReference type="InterPro" id="IPR050873">
    <property type="entry name" value="V-ATPase_V0D/AC39_subunit"/>
</dbReference>
<evidence type="ECO:0000256" key="2">
    <source>
        <dbReference type="ARBA" id="ARBA00023065"/>
    </source>
</evidence>
<dbReference type="GO" id="GO:0046961">
    <property type="term" value="F:proton-transporting ATPase activity, rotational mechanism"/>
    <property type="evidence" value="ECO:0007669"/>
    <property type="project" value="InterPro"/>
</dbReference>
<dbReference type="InterPro" id="IPR036079">
    <property type="entry name" value="ATPase_csu/dsu_sf"/>
</dbReference>
<accession>A0A660SD93</accession>
<evidence type="ECO:0000313" key="4">
    <source>
        <dbReference type="Proteomes" id="UP000268469"/>
    </source>
</evidence>
<keyword evidence="2" id="KW-0406">Ion transport</keyword>